<dbReference type="Proteomes" id="UP001262582">
    <property type="component" value="Unassembled WGS sequence"/>
</dbReference>
<sequence>MSLISQEEFQKIAEHKGDVCVSIFIPTQRAGKEVLEQKDKKHLKSSWDEAKRKLEKKGISEEKIKSIGKPIVDLLEDPEFWRHQSDGLAIFAADGFFSKFTLPVNFEAYTYISGEFYVRPLVPVLKDEGRFYLLAIQQDNVKFYEATKHSIGSVYIEDLTPEQLEDRVGYDYEEKHSKHKTQHNLSGQSTTHGYDAANRDEKNEILRFFRAVDKGLHQVLNDENVPLVVACQDYLFPIYKEANSYNNLFDQVVPGNPSDTDMFGLHDKALKVMEPHLEKEKRDKLNNFKELNPEKTSTEIHDIIPAAYEGKIDTLFLENRAEVWGKYDEKNRKVETSTEQSDNTYSLMNLTAAKVIENGGSVFLIESAFMPEKESKLNAIYRYS</sequence>
<proteinExistence type="predicted"/>
<protein>
    <submittedName>
        <fullName evidence="1">Uncharacterized protein</fullName>
    </submittedName>
</protein>
<dbReference type="Pfam" id="PF18849">
    <property type="entry name" value="baeRF_family7"/>
    <property type="match status" value="1"/>
</dbReference>
<keyword evidence="2" id="KW-1185">Reference proteome</keyword>
<evidence type="ECO:0000313" key="2">
    <source>
        <dbReference type="Proteomes" id="UP001262582"/>
    </source>
</evidence>
<organism evidence="1 2">
    <name type="scientific">Autumnicola musiva</name>
    <dbReference type="NCBI Taxonomy" id="3075589"/>
    <lineage>
        <taxon>Bacteria</taxon>
        <taxon>Pseudomonadati</taxon>
        <taxon>Bacteroidota</taxon>
        <taxon>Flavobacteriia</taxon>
        <taxon>Flavobacteriales</taxon>
        <taxon>Flavobacteriaceae</taxon>
        <taxon>Autumnicola</taxon>
    </lineage>
</organism>
<accession>A0ABU3D947</accession>
<dbReference type="RefSeq" id="WP_311504407.1">
    <property type="nucleotide sequence ID" value="NZ_JAVRHK010000015.1"/>
</dbReference>
<name>A0ABU3D947_9FLAO</name>
<dbReference type="EMBL" id="JAVRHK010000015">
    <property type="protein sequence ID" value="MDT0678070.1"/>
    <property type="molecule type" value="Genomic_DNA"/>
</dbReference>
<comment type="caution">
    <text evidence="1">The sequence shown here is derived from an EMBL/GenBank/DDBJ whole genome shotgun (WGS) entry which is preliminary data.</text>
</comment>
<reference evidence="1 2" key="1">
    <citation type="submission" date="2023-09" db="EMBL/GenBank/DDBJ databases">
        <authorList>
            <person name="Rey-Velasco X."/>
        </authorList>
    </citation>
    <scope>NUCLEOTIDE SEQUENCE [LARGE SCALE GENOMIC DNA]</scope>
    <source>
        <strain evidence="1 2">F117</strain>
    </source>
</reference>
<dbReference type="InterPro" id="IPR040837">
    <property type="entry name" value="Bact_RF_family7"/>
</dbReference>
<gene>
    <name evidence="1" type="ORF">RM539_15920</name>
</gene>
<evidence type="ECO:0000313" key="1">
    <source>
        <dbReference type="EMBL" id="MDT0678070.1"/>
    </source>
</evidence>